<keyword evidence="1" id="KW-1185">Reference proteome</keyword>
<name>A0A8B8BIF2_CRAVI</name>
<dbReference type="Proteomes" id="UP000694844">
    <property type="component" value="Chromosome 8"/>
</dbReference>
<dbReference type="AlphaFoldDB" id="A0A8B8BIF2"/>
<gene>
    <name evidence="2" type="primary">LOC111110405</name>
</gene>
<dbReference type="RefSeq" id="XP_022302604.1">
    <property type="nucleotide sequence ID" value="XM_022446896.1"/>
</dbReference>
<sequence length="185" mass="21637">MAKNLGEKILKSIWRSVLHHITNKHEWILSNGGVNHCLHGELGEEERTKPWLSHSEHAHVKKDLATIVLDKMLLNNVGYYLKFRARNRLAALDHNMYVKRPVQKNNDGTIRYHRVFNKKSGRWTVHAVKIRKQYQYIQTLLASDLIMRINDRVGMKTTVLAPDDPRLISKHLIWHPLNHPLPRSS</sequence>
<evidence type="ECO:0000313" key="1">
    <source>
        <dbReference type="Proteomes" id="UP000694844"/>
    </source>
</evidence>
<dbReference type="KEGG" id="cvn:111110405"/>
<evidence type="ECO:0000313" key="2">
    <source>
        <dbReference type="RefSeq" id="XP_022302604.1"/>
    </source>
</evidence>
<organism evidence="1 2">
    <name type="scientific">Crassostrea virginica</name>
    <name type="common">Eastern oyster</name>
    <dbReference type="NCBI Taxonomy" id="6565"/>
    <lineage>
        <taxon>Eukaryota</taxon>
        <taxon>Metazoa</taxon>
        <taxon>Spiralia</taxon>
        <taxon>Lophotrochozoa</taxon>
        <taxon>Mollusca</taxon>
        <taxon>Bivalvia</taxon>
        <taxon>Autobranchia</taxon>
        <taxon>Pteriomorphia</taxon>
        <taxon>Ostreida</taxon>
        <taxon>Ostreoidea</taxon>
        <taxon>Ostreidae</taxon>
        <taxon>Crassostrea</taxon>
    </lineage>
</organism>
<accession>A0A8B8BIF2</accession>
<protein>
    <submittedName>
        <fullName evidence="2">Uncharacterized protein LOC111110405</fullName>
    </submittedName>
</protein>
<dbReference type="GeneID" id="111110405"/>
<proteinExistence type="predicted"/>
<dbReference type="OrthoDB" id="10021186at2759"/>
<reference evidence="2" key="1">
    <citation type="submission" date="2025-08" db="UniProtKB">
        <authorList>
            <consortium name="RefSeq"/>
        </authorList>
    </citation>
    <scope>IDENTIFICATION</scope>
    <source>
        <tissue evidence="2">Whole sample</tissue>
    </source>
</reference>